<evidence type="ECO:0000256" key="11">
    <source>
        <dbReference type="SAM" id="MobiDB-lite"/>
    </source>
</evidence>
<evidence type="ECO:0000256" key="2">
    <source>
        <dbReference type="ARBA" id="ARBA00006789"/>
    </source>
</evidence>
<keyword evidence="8 9" id="KW-0539">Nucleus</keyword>
<feature type="DNA-binding region" description="Homeobox" evidence="9">
    <location>
        <begin position="79"/>
        <end position="135"/>
    </location>
</feature>
<dbReference type="InterPro" id="IPR001356">
    <property type="entry name" value="HD"/>
</dbReference>
<evidence type="ECO:0000259" key="13">
    <source>
        <dbReference type="PROSITE" id="PS50848"/>
    </source>
</evidence>
<dbReference type="InterPro" id="IPR042160">
    <property type="entry name" value="HD-Zip_IV"/>
</dbReference>
<dbReference type="PROSITE" id="PS50071">
    <property type="entry name" value="HOMEOBOX_2"/>
    <property type="match status" value="1"/>
</dbReference>
<comment type="subcellular location">
    <subcellularLocation>
        <location evidence="1 9 10">Nucleus</location>
    </subcellularLocation>
</comment>
<keyword evidence="7" id="KW-0804">Transcription</keyword>
<dbReference type="AlphaFoldDB" id="A0A9R1WEK4"/>
<dbReference type="Pfam" id="PF01852">
    <property type="entry name" value="START"/>
    <property type="match status" value="1"/>
</dbReference>
<dbReference type="InterPro" id="IPR002913">
    <property type="entry name" value="START_lipid-bd_dom"/>
</dbReference>
<evidence type="ECO:0000256" key="10">
    <source>
        <dbReference type="RuleBase" id="RU000682"/>
    </source>
</evidence>
<dbReference type="InterPro" id="IPR009057">
    <property type="entry name" value="Homeodomain-like_sf"/>
</dbReference>
<evidence type="ECO:0000313" key="15">
    <source>
        <dbReference type="Proteomes" id="UP000235145"/>
    </source>
</evidence>
<dbReference type="CDD" id="cd00086">
    <property type="entry name" value="homeodomain"/>
    <property type="match status" value="1"/>
</dbReference>
<evidence type="ECO:0000256" key="7">
    <source>
        <dbReference type="ARBA" id="ARBA00023163"/>
    </source>
</evidence>
<sequence>MHFVFGFIYAPDDSAHRSQTKMKGFGEFGLALESSEEHDKQIRPRKEVRETRLSDANETFEVTSSEEQEIHRGASSSSRRRQKYRHTRYQIQELEKETPNPDERERLELGRKLNLEANQVKFWFQNRRTHLKTQTDRHENKILREENDNLRLENIAMKEALRKTVCKNCGGPILQVDRSIHEGNLMIENARLKEELTRITSLIRQLSGRNSSSFATESSAEFFLHKMHEASVGEARNPMEIIGLQMGNVAEKNLVSNDSPLILPPSRSEVGVVNADNMINVPEKTKYQDLASSAMDELMKLGHVDAPLWNRNMETGGETLNFNEYERSFPPLLGTKPLGFVSEASRATRVVSLRSLDLVEALLDANRWREMFVGMIGSSATLEVISDGAIGGSRNGVLQLMQAEIQLITPSVSARVVKFIRFSRQQADGLWAVVDLSVDTEGREGLMCRRLPSGCIMQDLPNGFSKVTWVEHTEYDEGPVEHNYRELVRSGVGFGAQKWICALLRHYEWLRALSSATTANNQLDQHTRSCLKGLARRMTSNFCAGVCLTGGQRWNLVSDAPARIMTRESMSSPPGTILSATISVWIPITHRRLFDLLLNKELRCMWDVLCNATGNVAHFPMSHDTNNPNSISLLSSENPVMIVQETTSDMTGSLIVYAPVDLPTISVMMNNGDTSGVGLLPCGLYIVPTGSEADGSMVTVGFQMSLQDLVTPNLITMDTINTVNNLVSRTVLGIKEIVRSSTTT</sequence>
<reference evidence="14 15" key="1">
    <citation type="journal article" date="2017" name="Nat. Commun.">
        <title>Genome assembly with in vitro proximity ligation data and whole-genome triplication in lettuce.</title>
        <authorList>
            <person name="Reyes-Chin-Wo S."/>
            <person name="Wang Z."/>
            <person name="Yang X."/>
            <person name="Kozik A."/>
            <person name="Arikit S."/>
            <person name="Song C."/>
            <person name="Xia L."/>
            <person name="Froenicke L."/>
            <person name="Lavelle D.O."/>
            <person name="Truco M.J."/>
            <person name="Xia R."/>
            <person name="Zhu S."/>
            <person name="Xu C."/>
            <person name="Xu H."/>
            <person name="Xu X."/>
            <person name="Cox K."/>
            <person name="Korf I."/>
            <person name="Meyers B.C."/>
            <person name="Michelmore R.W."/>
        </authorList>
    </citation>
    <scope>NUCLEOTIDE SEQUENCE [LARGE SCALE GENOMIC DNA]</scope>
    <source>
        <strain evidence="15">cv. Salinas</strain>
        <tissue evidence="14">Seedlings</tissue>
    </source>
</reference>
<evidence type="ECO:0000256" key="3">
    <source>
        <dbReference type="ARBA" id="ARBA00023015"/>
    </source>
</evidence>
<dbReference type="PANTHER" id="PTHR45654:SF71">
    <property type="entry name" value="START DOMAIN, HOMEODOMAIN-LIKE PROTEIN-RELATED"/>
    <property type="match status" value="1"/>
</dbReference>
<protein>
    <recommendedName>
        <fullName evidence="16">START domain-containing protein</fullName>
    </recommendedName>
</protein>
<evidence type="ECO:0000256" key="9">
    <source>
        <dbReference type="PROSITE-ProRule" id="PRU00108"/>
    </source>
</evidence>
<evidence type="ECO:0000256" key="5">
    <source>
        <dbReference type="ARBA" id="ARBA00023125"/>
    </source>
</evidence>
<feature type="compositionally biased region" description="Basic residues" evidence="11">
    <location>
        <begin position="78"/>
        <end position="88"/>
    </location>
</feature>
<evidence type="ECO:0000259" key="12">
    <source>
        <dbReference type="PROSITE" id="PS50071"/>
    </source>
</evidence>
<keyword evidence="5 9" id="KW-0238">DNA-binding</keyword>
<keyword evidence="15" id="KW-1185">Reference proteome</keyword>
<comment type="caution">
    <text evidence="14">The sequence shown here is derived from an EMBL/GenBank/DDBJ whole genome shotgun (WGS) entry which is preliminary data.</text>
</comment>
<feature type="domain" description="Homeobox" evidence="12">
    <location>
        <begin position="77"/>
        <end position="134"/>
    </location>
</feature>
<dbReference type="SMART" id="SM00389">
    <property type="entry name" value="HOX"/>
    <property type="match status" value="1"/>
</dbReference>
<keyword evidence="3" id="KW-0805">Transcription regulation</keyword>
<accession>A0A9R1WEK4</accession>
<dbReference type="EMBL" id="NBSK02000002">
    <property type="protein sequence ID" value="KAJ0222344.1"/>
    <property type="molecule type" value="Genomic_DNA"/>
</dbReference>
<dbReference type="GO" id="GO:0008289">
    <property type="term" value="F:lipid binding"/>
    <property type="evidence" value="ECO:0007669"/>
    <property type="project" value="InterPro"/>
</dbReference>
<dbReference type="Pfam" id="PF00046">
    <property type="entry name" value="Homeodomain"/>
    <property type="match status" value="1"/>
</dbReference>
<evidence type="ECO:0008006" key="16">
    <source>
        <dbReference type="Google" id="ProtNLM"/>
    </source>
</evidence>
<proteinExistence type="inferred from homology"/>
<dbReference type="SMART" id="SM00234">
    <property type="entry name" value="START"/>
    <property type="match status" value="1"/>
</dbReference>
<feature type="domain" description="START" evidence="13">
    <location>
        <begin position="280"/>
        <end position="512"/>
    </location>
</feature>
<evidence type="ECO:0000256" key="1">
    <source>
        <dbReference type="ARBA" id="ARBA00004123"/>
    </source>
</evidence>
<dbReference type="SUPFAM" id="SSF55961">
    <property type="entry name" value="Bet v1-like"/>
    <property type="match status" value="2"/>
</dbReference>
<keyword evidence="4" id="KW-0175">Coiled coil</keyword>
<comment type="similarity">
    <text evidence="2">Belongs to the HD-ZIP homeobox family. Class IV subfamily.</text>
</comment>
<dbReference type="Pfam" id="PF25797">
    <property type="entry name" value="PDF2_C"/>
    <property type="match status" value="1"/>
</dbReference>
<dbReference type="SUPFAM" id="SSF46689">
    <property type="entry name" value="Homeodomain-like"/>
    <property type="match status" value="1"/>
</dbReference>
<dbReference type="InterPro" id="IPR057993">
    <property type="entry name" value="HD-Zip_IV_C"/>
</dbReference>
<organism evidence="14 15">
    <name type="scientific">Lactuca sativa</name>
    <name type="common">Garden lettuce</name>
    <dbReference type="NCBI Taxonomy" id="4236"/>
    <lineage>
        <taxon>Eukaryota</taxon>
        <taxon>Viridiplantae</taxon>
        <taxon>Streptophyta</taxon>
        <taxon>Embryophyta</taxon>
        <taxon>Tracheophyta</taxon>
        <taxon>Spermatophyta</taxon>
        <taxon>Magnoliopsida</taxon>
        <taxon>eudicotyledons</taxon>
        <taxon>Gunneridae</taxon>
        <taxon>Pentapetalae</taxon>
        <taxon>asterids</taxon>
        <taxon>campanulids</taxon>
        <taxon>Asterales</taxon>
        <taxon>Asteraceae</taxon>
        <taxon>Cichorioideae</taxon>
        <taxon>Cichorieae</taxon>
        <taxon>Lactucinae</taxon>
        <taxon>Lactuca</taxon>
    </lineage>
</organism>
<feature type="compositionally biased region" description="Basic and acidic residues" evidence="11">
    <location>
        <begin position="93"/>
        <end position="104"/>
    </location>
</feature>
<keyword evidence="6 9" id="KW-0371">Homeobox</keyword>
<evidence type="ECO:0000313" key="14">
    <source>
        <dbReference type="EMBL" id="KAJ0222344.1"/>
    </source>
</evidence>
<evidence type="ECO:0000256" key="4">
    <source>
        <dbReference type="ARBA" id="ARBA00023054"/>
    </source>
</evidence>
<evidence type="ECO:0000256" key="8">
    <source>
        <dbReference type="ARBA" id="ARBA00023242"/>
    </source>
</evidence>
<dbReference type="GO" id="GO:0003677">
    <property type="term" value="F:DNA binding"/>
    <property type="evidence" value="ECO:0007669"/>
    <property type="project" value="UniProtKB-UniRule"/>
</dbReference>
<dbReference type="GO" id="GO:0005634">
    <property type="term" value="C:nucleus"/>
    <property type="evidence" value="ECO:0007669"/>
    <property type="project" value="UniProtKB-SubCell"/>
</dbReference>
<evidence type="ECO:0000256" key="6">
    <source>
        <dbReference type="ARBA" id="ARBA00023155"/>
    </source>
</evidence>
<dbReference type="Gene3D" id="1.10.10.60">
    <property type="entry name" value="Homeodomain-like"/>
    <property type="match status" value="1"/>
</dbReference>
<dbReference type="PROSITE" id="PS50848">
    <property type="entry name" value="START"/>
    <property type="match status" value="1"/>
</dbReference>
<feature type="region of interest" description="Disordered" evidence="11">
    <location>
        <begin position="54"/>
        <end position="104"/>
    </location>
</feature>
<dbReference type="Proteomes" id="UP000235145">
    <property type="component" value="Unassembled WGS sequence"/>
</dbReference>
<dbReference type="CDD" id="cd08875">
    <property type="entry name" value="START_ArGLABRA2_like"/>
    <property type="match status" value="1"/>
</dbReference>
<feature type="compositionally biased region" description="Polar residues" evidence="11">
    <location>
        <begin position="56"/>
        <end position="65"/>
    </location>
</feature>
<gene>
    <name evidence="14" type="ORF">LSAT_V11C200099210</name>
</gene>
<dbReference type="PANTHER" id="PTHR45654">
    <property type="entry name" value="HOMEOBOX-LEUCINE ZIPPER PROTEIN MERISTEM L1"/>
    <property type="match status" value="1"/>
</dbReference>
<name>A0A9R1WEK4_LACSA</name>